<comment type="caution">
    <text evidence="5">The sequence shown here is derived from an EMBL/GenBank/DDBJ whole genome shotgun (WGS) entry which is preliminary data.</text>
</comment>
<organism evidence="5 6">
    <name type="scientific">Salibacterium salarium</name>
    <dbReference type="NCBI Taxonomy" id="284579"/>
    <lineage>
        <taxon>Bacteria</taxon>
        <taxon>Bacillati</taxon>
        <taxon>Bacillota</taxon>
        <taxon>Bacilli</taxon>
        <taxon>Bacillales</taxon>
        <taxon>Bacillaceae</taxon>
    </lineage>
</organism>
<sequence length="601" mass="70227">MKIKETKTISFIKSKKLAEQVAIRSLLNSYVRETSNQYFVISEEDIEERNQAQSKTFTLHLPLTGEQVEGSIIYYSTIGLHEYGQNFYTRQKNGFLVNVEIKLLIDVLLRELSLTKSKDWGDEKDEKNCHQEMRDQIKNSIDKMSLYMQNYFNNQYLLCREQFDFIRSEQSVLLGHPFHPLPKSSEGFSNDDLTLYAPEMQASFRLHYVAVRNEIFKEEWLADDNFIPSSVRGEANLKLGAAVEWFSLVPLHPWQAQYLFGKQAIQRLIEGGQLIDLGLLGENVYPTVSVRTVWVPETKCFYKLPLHIRVTNLIRENTPEHTRRTLDAAKVIYGITNEIEQDYFKILKETGYSTVRINELSEKDSFMSSFGVFYREAKALDRDEHGHCFVLASLLENFPEEKESKLIQMIRQSNQGEVPDLYNWLRHYLYISMIPMLRLLADKGISFEAHVQNSLVSIKQGFPVCFYLRDLEGMSIDRHMANEAGWLKTMIENDSPVLYTEKEAWMRMKYYFFVNHLGVLIHTLARFKQISEMYFWNIVKETLWQEKVDKGSVNYRLSMYLMDLLDNPILPAKANFISRFNGHGETPLFVNITNPMHISEV</sequence>
<evidence type="ECO:0000313" key="5">
    <source>
        <dbReference type="EMBL" id="RSL35032.1"/>
    </source>
</evidence>
<comment type="pathway">
    <text evidence="1">Siderophore biosynthesis.</text>
</comment>
<dbReference type="InterPro" id="IPR007310">
    <property type="entry name" value="Aerobactin_biosyn_IucA/IucC_N"/>
</dbReference>
<dbReference type="Pfam" id="PF06276">
    <property type="entry name" value="FhuF"/>
    <property type="match status" value="1"/>
</dbReference>
<evidence type="ECO:0000259" key="3">
    <source>
        <dbReference type="Pfam" id="PF04183"/>
    </source>
</evidence>
<dbReference type="Gene3D" id="6.10.250.3370">
    <property type="match status" value="1"/>
</dbReference>
<dbReference type="Pfam" id="PF04183">
    <property type="entry name" value="IucA_IucC"/>
    <property type="match status" value="1"/>
</dbReference>
<protein>
    <submittedName>
        <fullName evidence="5">Short-chain oxidoreductase</fullName>
    </submittedName>
</protein>
<accession>A0A428N9F2</accession>
<dbReference type="PANTHER" id="PTHR34384:SF5">
    <property type="entry name" value="L-2,3-DIAMINOPROPANOATE--CITRATE LIGASE"/>
    <property type="match status" value="1"/>
</dbReference>
<dbReference type="Proteomes" id="UP000275076">
    <property type="component" value="Unassembled WGS sequence"/>
</dbReference>
<keyword evidence="6" id="KW-1185">Reference proteome</keyword>
<comment type="similarity">
    <text evidence="2">Belongs to the IucA/IucC family.</text>
</comment>
<dbReference type="RefSeq" id="WP_125553285.1">
    <property type="nucleotide sequence ID" value="NZ_RBVX01000001.1"/>
</dbReference>
<feature type="domain" description="Aerobactin siderophore biosynthesis IucA/IucC N-terminal" evidence="3">
    <location>
        <begin position="164"/>
        <end position="395"/>
    </location>
</feature>
<dbReference type="GO" id="GO:0019290">
    <property type="term" value="P:siderophore biosynthetic process"/>
    <property type="evidence" value="ECO:0007669"/>
    <property type="project" value="InterPro"/>
</dbReference>
<feature type="domain" description="Aerobactin siderophore biosynthesis IucA/IucC-like C-terminal" evidence="4">
    <location>
        <begin position="424"/>
        <end position="586"/>
    </location>
</feature>
<evidence type="ECO:0000313" key="6">
    <source>
        <dbReference type="Proteomes" id="UP000275076"/>
    </source>
</evidence>
<dbReference type="AlphaFoldDB" id="A0A428N9F2"/>
<dbReference type="InterPro" id="IPR022770">
    <property type="entry name" value="IucA/IucC-like_C"/>
</dbReference>
<dbReference type="InterPro" id="IPR037455">
    <property type="entry name" value="LucA/IucC-like"/>
</dbReference>
<evidence type="ECO:0000259" key="4">
    <source>
        <dbReference type="Pfam" id="PF06276"/>
    </source>
</evidence>
<evidence type="ECO:0000256" key="1">
    <source>
        <dbReference type="ARBA" id="ARBA00004924"/>
    </source>
</evidence>
<dbReference type="EMBL" id="RBVX01000001">
    <property type="protein sequence ID" value="RSL35032.1"/>
    <property type="molecule type" value="Genomic_DNA"/>
</dbReference>
<dbReference type="OrthoDB" id="2989563at2"/>
<dbReference type="Gene3D" id="1.10.510.40">
    <property type="match status" value="1"/>
</dbReference>
<name>A0A428N9F2_9BACI</name>
<dbReference type="GO" id="GO:0016881">
    <property type="term" value="F:acid-amino acid ligase activity"/>
    <property type="evidence" value="ECO:0007669"/>
    <property type="project" value="UniProtKB-ARBA"/>
</dbReference>
<dbReference type="PANTHER" id="PTHR34384">
    <property type="entry name" value="L-2,3-DIAMINOPROPANOATE--CITRATE LIGASE"/>
    <property type="match status" value="1"/>
</dbReference>
<proteinExistence type="inferred from homology"/>
<evidence type="ECO:0000256" key="2">
    <source>
        <dbReference type="ARBA" id="ARBA00007832"/>
    </source>
</evidence>
<gene>
    <name evidence="5" type="ORF">D7Z54_00165</name>
</gene>
<reference evidence="5 6" key="1">
    <citation type="submission" date="2018-10" db="EMBL/GenBank/DDBJ databases">
        <title>Draft genome sequence of Bacillus salarius IM0101, isolated from a hypersaline soil in Inner Mongolia, China.</title>
        <authorList>
            <person name="Yamprayoonswat W."/>
            <person name="Boonvisut S."/>
            <person name="Jumpathong W."/>
            <person name="Sittihan S."/>
            <person name="Ruangsuj P."/>
            <person name="Wanthongcharoen S."/>
            <person name="Thongpramul N."/>
            <person name="Pimmason S."/>
            <person name="Yu B."/>
            <person name="Yasawong M."/>
        </authorList>
    </citation>
    <scope>NUCLEOTIDE SEQUENCE [LARGE SCALE GENOMIC DNA]</scope>
    <source>
        <strain evidence="5 6">IM0101</strain>
    </source>
</reference>